<reference evidence="1" key="1">
    <citation type="submission" date="2021-08" db="EMBL/GenBank/DDBJ databases">
        <title>Novel anaerobic bacterium isolated from sea squirt in East Sea, Republic of Korea.</title>
        <authorList>
            <person name="Nguyen T.H."/>
            <person name="Li Z."/>
            <person name="Lee Y.-J."/>
            <person name="Ko J."/>
            <person name="Kim S.-G."/>
        </authorList>
    </citation>
    <scope>NUCLEOTIDE SEQUENCE</scope>
    <source>
        <strain evidence="1">KCTC 25031</strain>
    </source>
</reference>
<evidence type="ECO:0000313" key="2">
    <source>
        <dbReference type="Proteomes" id="UP000826212"/>
    </source>
</evidence>
<proteinExistence type="predicted"/>
<evidence type="ECO:0000313" key="1">
    <source>
        <dbReference type="EMBL" id="QZE14793.1"/>
    </source>
</evidence>
<keyword evidence="1" id="KW-0413">Isomerase</keyword>
<name>A0AC61NGP0_9BACT</name>
<dbReference type="EC" id="5.4.2.12" evidence="1"/>
<dbReference type="Proteomes" id="UP000826212">
    <property type="component" value="Chromosome"/>
</dbReference>
<dbReference type="EMBL" id="CP081303">
    <property type="protein sequence ID" value="QZE14793.1"/>
    <property type="molecule type" value="Genomic_DNA"/>
</dbReference>
<keyword evidence="2" id="KW-1185">Reference proteome</keyword>
<sequence length="401" mass="44002">MKHIVILGDGMADLPSLELNTLTPLQKASTPNMDRLATMGKSGLFHTVPESLHPGSEVANMAVMGYDVEALYEGRGVLEAASIGVTLSPEDLAFRCNLITIENGVIKNHSAGHIATEESSILIDYLNEHLGNDRITFHKGVSYRHLLVIKGGDKRVSCTPPHDVPDSKEDDHLPQAKDSSASATTKEIIDLIKRSQELLSQHPINKDREKKGKAIASSIWPWSPGNKPEMPTLKEAYKIENSAVISAVDLIHGIGIYAGMKVIKVPGATGLWDTNYIGKRDAAIKALETCEYVYLHIEAPDEAGHEGDPYIKIKAIEDIDHHVVGPIVEYALGQKDVAVALLPDHPTPWELKTHTRDAVPFTIYHPKNNADSVTEYTESDAAKGAYGEIYKEEFMNLLLNR</sequence>
<accession>A0AC61NGP0</accession>
<organism evidence="1 2">
    <name type="scientific">Halosquirtibacter laminarini</name>
    <dbReference type="NCBI Taxonomy" id="3374600"/>
    <lineage>
        <taxon>Bacteria</taxon>
        <taxon>Pseudomonadati</taxon>
        <taxon>Bacteroidota</taxon>
        <taxon>Bacteroidia</taxon>
        <taxon>Marinilabiliales</taxon>
        <taxon>Prolixibacteraceae</taxon>
        <taxon>Halosquirtibacter</taxon>
    </lineage>
</organism>
<protein>
    <submittedName>
        <fullName evidence="1">Cofactor-independent phosphoglycerate mutase</fullName>
        <ecNumber evidence="1">5.4.2.12</ecNumber>
    </submittedName>
</protein>
<gene>
    <name evidence="1" type="ORF">K4L44_02730</name>
</gene>